<keyword evidence="4" id="KW-0732">Signal</keyword>
<feature type="domain" description="Peptidase S9 prolyl oligopeptidase catalytic" evidence="5">
    <location>
        <begin position="521"/>
        <end position="727"/>
    </location>
</feature>
<keyword evidence="3" id="KW-0720">Serine protease</keyword>
<dbReference type="Gene3D" id="3.40.50.1820">
    <property type="entry name" value="alpha/beta hydrolase"/>
    <property type="match status" value="1"/>
</dbReference>
<dbReference type="SUPFAM" id="SSF50993">
    <property type="entry name" value="Peptidase/esterase 'gauge' domain"/>
    <property type="match status" value="1"/>
</dbReference>
<evidence type="ECO:0000259" key="5">
    <source>
        <dbReference type="Pfam" id="PF00326"/>
    </source>
</evidence>
<evidence type="ECO:0000259" key="6">
    <source>
        <dbReference type="Pfam" id="PF02897"/>
    </source>
</evidence>
<dbReference type="PRINTS" id="PR00862">
    <property type="entry name" value="PROLIGOPTASE"/>
</dbReference>
<feature type="chain" id="PRO_5037127936" evidence="4">
    <location>
        <begin position="24"/>
        <end position="731"/>
    </location>
</feature>
<protein>
    <submittedName>
        <fullName evidence="7">Peptidase</fullName>
    </submittedName>
</protein>
<dbReference type="PANTHER" id="PTHR42881">
    <property type="entry name" value="PROLYL ENDOPEPTIDASE"/>
    <property type="match status" value="1"/>
</dbReference>
<dbReference type="RefSeq" id="WP_189584635.1">
    <property type="nucleotide sequence ID" value="NZ_BMYV01000002.1"/>
</dbReference>
<dbReference type="InterPro" id="IPR001375">
    <property type="entry name" value="Peptidase_S9_cat"/>
</dbReference>
<evidence type="ECO:0000256" key="2">
    <source>
        <dbReference type="ARBA" id="ARBA00022801"/>
    </source>
</evidence>
<dbReference type="AlphaFoldDB" id="A0A918NHW2"/>
<evidence type="ECO:0000313" key="8">
    <source>
        <dbReference type="Proteomes" id="UP000600865"/>
    </source>
</evidence>
<dbReference type="GO" id="GO:0006508">
    <property type="term" value="P:proteolysis"/>
    <property type="evidence" value="ECO:0007669"/>
    <property type="project" value="UniProtKB-KW"/>
</dbReference>
<keyword evidence="2" id="KW-0378">Hydrolase</keyword>
<dbReference type="Pfam" id="PF02897">
    <property type="entry name" value="Peptidase_S9_N"/>
    <property type="match status" value="1"/>
</dbReference>
<evidence type="ECO:0000256" key="4">
    <source>
        <dbReference type="SAM" id="SignalP"/>
    </source>
</evidence>
<sequence length="731" mass="81619">MTFTRFSKAALFWSASAFLMACADSNTSKPSTETAELAQTGSYKMISYDTAGETDADHLWLEEVESEKALNQVKTWNKRSLDTLKADPRYATFYADALEILQSKDKIPYVSYRNNEVHNFWQDETHVRGIWRKSTLDSYLSDAPVWETVLDIDKLAKDEEKNWVYKGNTCLAPTYEHCMVNLSDGGKDAVVRREFNTKTKTFVEDGFITPESKGTMDWVDENTVVIGVDFGDGTMTDSGYPMLSKIWKRGTPLSSAVEIGRGEKTDVGYWGGTFELSDGRREIVVSRSVDFYNSEVFHFPRNADGSVATKRKFPIPMKSNLGSEFKGQVLLSLNEDWREFKSGDLVSFAFDDFAENGEIETVNLVYRPDAKSSMNGYGTTKSKLLMSISTDVKSAAYAFDWDGKAWTSKKLDFPANGTVAIGATNDKEDVAFVSTESFLTPDTLWTYNTATEKKAKAKSLPDWFDASNMVSEQFFATSKDGTKVPYFVVRAKDTQMDGTNPTLLYGYGGFEISLNPSYSATRGKLWLENGGVYVLANIRGGGEYGPSWHQSGLKTDRQRIYDDFIAVAESLIAKKITSPAHLGVEGGSNGGLLTGVMTTQRPDLFNAAIIAVPLLDMQRFHVLLAGASWMGEYGNPEDAVEGKFLRQISPYHNLDPNGDYPEVFLITSTKDDRVHPAHARKFAKRMEDQGHDFFYYENIDGGHSAAANLKETANRLALQHVYLMQKLKDGK</sequence>
<feature type="domain" description="Peptidase S9A N-terminal" evidence="6">
    <location>
        <begin position="59"/>
        <end position="456"/>
    </location>
</feature>
<comment type="caution">
    <text evidence="7">The sequence shown here is derived from an EMBL/GenBank/DDBJ whole genome shotgun (WGS) entry which is preliminary data.</text>
</comment>
<dbReference type="Proteomes" id="UP000600865">
    <property type="component" value="Unassembled WGS sequence"/>
</dbReference>
<organism evidence="7 8">
    <name type="scientific">Litorimonas cladophorae</name>
    <dbReference type="NCBI Taxonomy" id="1220491"/>
    <lineage>
        <taxon>Bacteria</taxon>
        <taxon>Pseudomonadati</taxon>
        <taxon>Pseudomonadota</taxon>
        <taxon>Alphaproteobacteria</taxon>
        <taxon>Maricaulales</taxon>
        <taxon>Robiginitomaculaceae</taxon>
    </lineage>
</organism>
<dbReference type="InterPro" id="IPR023302">
    <property type="entry name" value="Pept_S9A_N"/>
</dbReference>
<dbReference type="EMBL" id="BMYV01000002">
    <property type="protein sequence ID" value="GGX68685.1"/>
    <property type="molecule type" value="Genomic_DNA"/>
</dbReference>
<accession>A0A918NHW2</accession>
<dbReference type="GO" id="GO:0005829">
    <property type="term" value="C:cytosol"/>
    <property type="evidence" value="ECO:0007669"/>
    <property type="project" value="TreeGrafter"/>
</dbReference>
<keyword evidence="8" id="KW-1185">Reference proteome</keyword>
<evidence type="ECO:0000256" key="3">
    <source>
        <dbReference type="ARBA" id="ARBA00022825"/>
    </source>
</evidence>
<dbReference type="Pfam" id="PF00326">
    <property type="entry name" value="Peptidase_S9"/>
    <property type="match status" value="1"/>
</dbReference>
<reference evidence="7 8" key="1">
    <citation type="journal article" date="2014" name="Int. J. Syst. Evol. Microbiol.">
        <title>Complete genome sequence of Corynebacterium casei LMG S-19264T (=DSM 44701T), isolated from a smear-ripened cheese.</title>
        <authorList>
            <consortium name="US DOE Joint Genome Institute (JGI-PGF)"/>
            <person name="Walter F."/>
            <person name="Albersmeier A."/>
            <person name="Kalinowski J."/>
            <person name="Ruckert C."/>
        </authorList>
    </citation>
    <scope>NUCLEOTIDE SEQUENCE [LARGE SCALE GENOMIC DNA]</scope>
    <source>
        <strain evidence="7 8">KCTC 23968</strain>
    </source>
</reference>
<dbReference type="SUPFAM" id="SSF53474">
    <property type="entry name" value="alpha/beta-Hydrolases"/>
    <property type="match status" value="1"/>
</dbReference>
<keyword evidence="1" id="KW-0645">Protease</keyword>
<dbReference type="GO" id="GO:0004252">
    <property type="term" value="F:serine-type endopeptidase activity"/>
    <property type="evidence" value="ECO:0007669"/>
    <property type="project" value="InterPro"/>
</dbReference>
<dbReference type="PANTHER" id="PTHR42881:SF13">
    <property type="entry name" value="PROLYL ENDOPEPTIDASE"/>
    <property type="match status" value="1"/>
</dbReference>
<name>A0A918NHW2_9PROT</name>
<gene>
    <name evidence="7" type="ORF">GCM10011309_18160</name>
</gene>
<evidence type="ECO:0000313" key="7">
    <source>
        <dbReference type="EMBL" id="GGX68685.1"/>
    </source>
</evidence>
<dbReference type="InterPro" id="IPR029058">
    <property type="entry name" value="AB_hydrolase_fold"/>
</dbReference>
<dbReference type="PROSITE" id="PS51257">
    <property type="entry name" value="PROKAR_LIPOPROTEIN"/>
    <property type="match status" value="1"/>
</dbReference>
<feature type="signal peptide" evidence="4">
    <location>
        <begin position="1"/>
        <end position="23"/>
    </location>
</feature>
<dbReference type="GO" id="GO:0070012">
    <property type="term" value="F:oligopeptidase activity"/>
    <property type="evidence" value="ECO:0007669"/>
    <property type="project" value="TreeGrafter"/>
</dbReference>
<dbReference type="InterPro" id="IPR051167">
    <property type="entry name" value="Prolyl_oligopep/macrocyclase"/>
</dbReference>
<evidence type="ECO:0000256" key="1">
    <source>
        <dbReference type="ARBA" id="ARBA00022670"/>
    </source>
</evidence>
<dbReference type="InterPro" id="IPR002470">
    <property type="entry name" value="Peptidase_S9A"/>
</dbReference>
<proteinExistence type="predicted"/>
<dbReference type="Gene3D" id="2.130.10.120">
    <property type="entry name" value="Prolyl oligopeptidase, N-terminal domain"/>
    <property type="match status" value="1"/>
</dbReference>